<accession>A0A238ZEP5</accession>
<dbReference type="Proteomes" id="UP000198379">
    <property type="component" value="Unassembled WGS sequence"/>
</dbReference>
<reference evidence="4 5" key="1">
    <citation type="submission" date="2017-06" db="EMBL/GenBank/DDBJ databases">
        <authorList>
            <person name="Kim H.J."/>
            <person name="Triplett B.A."/>
        </authorList>
    </citation>
    <scope>NUCLEOTIDE SEQUENCE [LARGE SCALE GENOMIC DNA]</scope>
    <source>
        <strain evidence="4 5">DSM 25597</strain>
    </source>
</reference>
<dbReference type="EMBL" id="FZNY01000003">
    <property type="protein sequence ID" value="SNR81975.1"/>
    <property type="molecule type" value="Genomic_DNA"/>
</dbReference>
<feature type="DNA-binding region" description="H-T-H motif" evidence="2">
    <location>
        <begin position="22"/>
        <end position="41"/>
    </location>
</feature>
<dbReference type="RefSeq" id="WP_089371508.1">
    <property type="nucleotide sequence ID" value="NZ_BMEP01000001.1"/>
</dbReference>
<dbReference type="Pfam" id="PF13972">
    <property type="entry name" value="TetR"/>
    <property type="match status" value="1"/>
</dbReference>
<dbReference type="InterPro" id="IPR001647">
    <property type="entry name" value="HTH_TetR"/>
</dbReference>
<keyword evidence="5" id="KW-1185">Reference proteome</keyword>
<evidence type="ECO:0000256" key="2">
    <source>
        <dbReference type="PROSITE-ProRule" id="PRU00335"/>
    </source>
</evidence>
<dbReference type="Gene3D" id="1.10.357.10">
    <property type="entry name" value="Tetracycline Repressor, domain 2"/>
    <property type="match status" value="1"/>
</dbReference>
<dbReference type="InterPro" id="IPR025722">
    <property type="entry name" value="TetR"/>
</dbReference>
<protein>
    <submittedName>
        <fullName evidence="4">Transcriptional regulator, TetR family</fullName>
    </submittedName>
</protein>
<dbReference type="OrthoDB" id="9785164at2"/>
<dbReference type="PROSITE" id="PS50977">
    <property type="entry name" value="HTH_TETR_2"/>
    <property type="match status" value="1"/>
</dbReference>
<evidence type="ECO:0000313" key="4">
    <source>
        <dbReference type="EMBL" id="SNR81975.1"/>
    </source>
</evidence>
<evidence type="ECO:0000259" key="3">
    <source>
        <dbReference type="PROSITE" id="PS50977"/>
    </source>
</evidence>
<keyword evidence="1 2" id="KW-0238">DNA-binding</keyword>
<dbReference type="Pfam" id="PF00440">
    <property type="entry name" value="TetR_N"/>
    <property type="match status" value="1"/>
</dbReference>
<evidence type="ECO:0000256" key="1">
    <source>
        <dbReference type="ARBA" id="ARBA00023125"/>
    </source>
</evidence>
<proteinExistence type="predicted"/>
<organism evidence="4 5">
    <name type="scientific">Dokdonia pacifica</name>
    <dbReference type="NCBI Taxonomy" id="1627892"/>
    <lineage>
        <taxon>Bacteria</taxon>
        <taxon>Pseudomonadati</taxon>
        <taxon>Bacteroidota</taxon>
        <taxon>Flavobacteriia</taxon>
        <taxon>Flavobacteriales</taxon>
        <taxon>Flavobacteriaceae</taxon>
        <taxon>Dokdonia</taxon>
    </lineage>
</organism>
<dbReference type="GO" id="GO:0003677">
    <property type="term" value="F:DNA binding"/>
    <property type="evidence" value="ECO:0007669"/>
    <property type="project" value="UniProtKB-UniRule"/>
</dbReference>
<dbReference type="AlphaFoldDB" id="A0A238ZEP5"/>
<dbReference type="SUPFAM" id="SSF46689">
    <property type="entry name" value="Homeodomain-like"/>
    <property type="match status" value="1"/>
</dbReference>
<dbReference type="PROSITE" id="PS01081">
    <property type="entry name" value="HTH_TETR_1"/>
    <property type="match status" value="1"/>
</dbReference>
<evidence type="ECO:0000313" key="5">
    <source>
        <dbReference type="Proteomes" id="UP000198379"/>
    </source>
</evidence>
<name>A0A238ZEP5_9FLAO</name>
<sequence length="209" mass="25145">MKQKILDQARLLYNAKGISNVTTRVICDQLKISLGSFSYHFPDKKRILQQLYEEILDENQKIYDTIQKQEPTINTYLDCHKALFLIQEKYKFFYLNLFEILTNHPKIKEAYFKNRIEETNMAKQVFLYYMQMGILKKDITESQIIRLINVGNILNNFWPIDSELSPKLNQTERLIHYMKICCGLLEPYLEEESRDEYHKYFKMLENKSM</sequence>
<gene>
    <name evidence="4" type="ORF">SAMN06265376_103181</name>
</gene>
<dbReference type="InterPro" id="IPR009057">
    <property type="entry name" value="Homeodomain-like_sf"/>
</dbReference>
<feature type="domain" description="HTH tetR-type" evidence="3">
    <location>
        <begin position="1"/>
        <end position="59"/>
    </location>
</feature>
<dbReference type="InterPro" id="IPR023772">
    <property type="entry name" value="DNA-bd_HTH_TetR-type_CS"/>
</dbReference>